<organism evidence="1 2">
    <name type="scientific">Taxus chinensis</name>
    <name type="common">Chinese yew</name>
    <name type="synonym">Taxus wallichiana var. chinensis</name>
    <dbReference type="NCBI Taxonomy" id="29808"/>
    <lineage>
        <taxon>Eukaryota</taxon>
        <taxon>Viridiplantae</taxon>
        <taxon>Streptophyta</taxon>
        <taxon>Embryophyta</taxon>
        <taxon>Tracheophyta</taxon>
        <taxon>Spermatophyta</taxon>
        <taxon>Pinopsida</taxon>
        <taxon>Pinidae</taxon>
        <taxon>Conifers II</taxon>
        <taxon>Cupressales</taxon>
        <taxon>Taxaceae</taxon>
        <taxon>Taxus</taxon>
    </lineage>
</organism>
<evidence type="ECO:0000313" key="2">
    <source>
        <dbReference type="Proteomes" id="UP000824469"/>
    </source>
</evidence>
<name>A0AA38G603_TAXCH</name>
<reference evidence="1 2" key="1">
    <citation type="journal article" date="2021" name="Nat. Plants">
        <title>The Taxus genome provides insights into paclitaxel biosynthesis.</title>
        <authorList>
            <person name="Xiong X."/>
            <person name="Gou J."/>
            <person name="Liao Q."/>
            <person name="Li Y."/>
            <person name="Zhou Q."/>
            <person name="Bi G."/>
            <person name="Li C."/>
            <person name="Du R."/>
            <person name="Wang X."/>
            <person name="Sun T."/>
            <person name="Guo L."/>
            <person name="Liang H."/>
            <person name="Lu P."/>
            <person name="Wu Y."/>
            <person name="Zhang Z."/>
            <person name="Ro D.K."/>
            <person name="Shang Y."/>
            <person name="Huang S."/>
            <person name="Yan J."/>
        </authorList>
    </citation>
    <scope>NUCLEOTIDE SEQUENCE [LARGE SCALE GENOMIC DNA]</scope>
    <source>
        <strain evidence="1">Ta-2019</strain>
    </source>
</reference>
<proteinExistence type="predicted"/>
<evidence type="ECO:0000313" key="1">
    <source>
        <dbReference type="EMBL" id="KAH9315975.1"/>
    </source>
</evidence>
<comment type="caution">
    <text evidence="1">The sequence shown here is derived from an EMBL/GenBank/DDBJ whole genome shotgun (WGS) entry which is preliminary data.</text>
</comment>
<dbReference type="Proteomes" id="UP000824469">
    <property type="component" value="Unassembled WGS sequence"/>
</dbReference>
<feature type="non-terminal residue" evidence="1">
    <location>
        <position position="115"/>
    </location>
</feature>
<gene>
    <name evidence="1" type="ORF">KI387_024602</name>
</gene>
<dbReference type="AlphaFoldDB" id="A0AA38G603"/>
<keyword evidence="2" id="KW-1185">Reference proteome</keyword>
<dbReference type="EMBL" id="JAHRHJ020000005">
    <property type="protein sequence ID" value="KAH9315975.1"/>
    <property type="molecule type" value="Genomic_DNA"/>
</dbReference>
<sequence length="115" mass="12992">LSTVTMGGPPCQIEPSADPDWRDNVELWNILSQGGITNFMEKVQGHDQSISVCFAKDWKDHTVEYGGQKIAINEELIAEATGLGMDGYHFFNKRVDREAEERRFVEGTEKLIFVT</sequence>
<feature type="non-terminal residue" evidence="1">
    <location>
        <position position="1"/>
    </location>
</feature>
<accession>A0AA38G603</accession>
<protein>
    <submittedName>
        <fullName evidence="1">Uncharacterized protein</fullName>
    </submittedName>
</protein>